<name>A0ABZ2BID3_9HYPH</name>
<dbReference type="SMART" id="SM00448">
    <property type="entry name" value="REC"/>
    <property type="match status" value="1"/>
</dbReference>
<dbReference type="InterPro" id="IPR039420">
    <property type="entry name" value="WalR-like"/>
</dbReference>
<dbReference type="PROSITE" id="PS50043">
    <property type="entry name" value="HTH_LUXR_2"/>
    <property type="match status" value="1"/>
</dbReference>
<evidence type="ECO:0000259" key="7">
    <source>
        <dbReference type="PROSITE" id="PS50110"/>
    </source>
</evidence>
<evidence type="ECO:0000256" key="5">
    <source>
        <dbReference type="PROSITE-ProRule" id="PRU00169"/>
    </source>
</evidence>
<dbReference type="CDD" id="cd06170">
    <property type="entry name" value="LuxR_C_like"/>
    <property type="match status" value="1"/>
</dbReference>
<dbReference type="SUPFAM" id="SSF46894">
    <property type="entry name" value="C-terminal effector domain of the bipartite response regulators"/>
    <property type="match status" value="1"/>
</dbReference>
<keyword evidence="2" id="KW-0805">Transcription regulation</keyword>
<dbReference type="CDD" id="cd17535">
    <property type="entry name" value="REC_NarL-like"/>
    <property type="match status" value="1"/>
</dbReference>
<accession>A0ABZ2BID3</accession>
<reference evidence="8" key="1">
    <citation type="submission" date="2023-08" db="EMBL/GenBank/DDBJ databases">
        <title>Complete genome sequence of Sinorhizobium chiapanecum ITTG S70 isolated from Acaciella angustissima nodules in Chiapas-Mexico.</title>
        <authorList>
            <person name="Rincon-Rosales R."/>
            <person name="Rogel M.A."/>
            <person name="Rincon-Medina C.I."/>
            <person name="Guerrero G."/>
            <person name="Manzano-Gomez L.A."/>
            <person name="Lopez-Lopez A."/>
            <person name="Rincon Molina F.A."/>
            <person name="Martinez-Romero E."/>
        </authorList>
    </citation>
    <scope>NUCLEOTIDE SEQUENCE</scope>
    <source>
        <strain evidence="8">ITTG S70</strain>
        <plasmid evidence="8">pSchITTGS70d</plasmid>
    </source>
</reference>
<dbReference type="InterPro" id="IPR000792">
    <property type="entry name" value="Tscrpt_reg_LuxR_C"/>
</dbReference>
<protein>
    <submittedName>
        <fullName evidence="8">Response regulator transcription factor</fullName>
    </submittedName>
</protein>
<geneLocation type="plasmid" evidence="8 9">
    <name>pSchITTGS70d</name>
</geneLocation>
<evidence type="ECO:0000256" key="3">
    <source>
        <dbReference type="ARBA" id="ARBA00023125"/>
    </source>
</evidence>
<dbReference type="Gene3D" id="3.40.50.2300">
    <property type="match status" value="1"/>
</dbReference>
<dbReference type="PANTHER" id="PTHR43214">
    <property type="entry name" value="TWO-COMPONENT RESPONSE REGULATOR"/>
    <property type="match status" value="1"/>
</dbReference>
<evidence type="ECO:0000256" key="4">
    <source>
        <dbReference type="ARBA" id="ARBA00023163"/>
    </source>
</evidence>
<sequence length="219" mass="23211">MMSSIRAVIVDDHPLVVAGARALIETSGDIICVGEANTGADGLTLICQATPDVSILDISLPDMSGLELAEKVIANGCSAHVVIMTQYHDRSYVQQALKVGAKGFVQKCAAAQNLLLAVRSVMLGGLFFDPPTAREMTSSAGERGATATASMDGVGLTAREQDVLRLVALGYSNKEIGARTNISVKSIETYKARATEKLKLHSRAQIVHFALTHGWMSVN</sequence>
<gene>
    <name evidence="8" type="ORF">RB548_30955</name>
</gene>
<dbReference type="RefSeq" id="WP_331376192.1">
    <property type="nucleotide sequence ID" value="NZ_CP133152.1"/>
</dbReference>
<feature type="domain" description="Response regulatory" evidence="7">
    <location>
        <begin position="6"/>
        <end position="122"/>
    </location>
</feature>
<dbReference type="SMART" id="SM00421">
    <property type="entry name" value="HTH_LUXR"/>
    <property type="match status" value="1"/>
</dbReference>
<evidence type="ECO:0000313" key="9">
    <source>
        <dbReference type="Proteomes" id="UP001432360"/>
    </source>
</evidence>
<evidence type="ECO:0000313" key="8">
    <source>
        <dbReference type="EMBL" id="WVT07173.1"/>
    </source>
</evidence>
<dbReference type="PRINTS" id="PR00038">
    <property type="entry name" value="HTHLUXR"/>
</dbReference>
<dbReference type="Pfam" id="PF00196">
    <property type="entry name" value="GerE"/>
    <property type="match status" value="1"/>
</dbReference>
<keyword evidence="8" id="KW-0614">Plasmid</keyword>
<feature type="modified residue" description="4-aspartylphosphate" evidence="5">
    <location>
        <position position="57"/>
    </location>
</feature>
<dbReference type="InterPro" id="IPR001789">
    <property type="entry name" value="Sig_transdc_resp-reg_receiver"/>
</dbReference>
<dbReference type="PANTHER" id="PTHR43214:SF41">
    <property type="entry name" value="NITRATE_NITRITE RESPONSE REGULATOR PROTEIN NARP"/>
    <property type="match status" value="1"/>
</dbReference>
<dbReference type="EMBL" id="CP133152">
    <property type="protein sequence ID" value="WVT07173.1"/>
    <property type="molecule type" value="Genomic_DNA"/>
</dbReference>
<evidence type="ECO:0000256" key="2">
    <source>
        <dbReference type="ARBA" id="ARBA00023015"/>
    </source>
</evidence>
<dbReference type="SUPFAM" id="SSF52172">
    <property type="entry name" value="CheY-like"/>
    <property type="match status" value="1"/>
</dbReference>
<dbReference type="Proteomes" id="UP001432360">
    <property type="component" value="Plasmid pSchITTGS70d"/>
</dbReference>
<dbReference type="InterPro" id="IPR011006">
    <property type="entry name" value="CheY-like_superfamily"/>
</dbReference>
<keyword evidence="3" id="KW-0238">DNA-binding</keyword>
<keyword evidence="1 5" id="KW-0597">Phosphoprotein</keyword>
<feature type="domain" description="HTH luxR-type" evidence="6">
    <location>
        <begin position="149"/>
        <end position="214"/>
    </location>
</feature>
<dbReference type="Pfam" id="PF00072">
    <property type="entry name" value="Response_reg"/>
    <property type="match status" value="1"/>
</dbReference>
<keyword evidence="4" id="KW-0804">Transcription</keyword>
<organism evidence="8 9">
    <name type="scientific">Sinorhizobium chiapasense</name>
    <dbReference type="NCBI Taxonomy" id="501572"/>
    <lineage>
        <taxon>Bacteria</taxon>
        <taxon>Pseudomonadati</taxon>
        <taxon>Pseudomonadota</taxon>
        <taxon>Alphaproteobacteria</taxon>
        <taxon>Hyphomicrobiales</taxon>
        <taxon>Rhizobiaceae</taxon>
        <taxon>Sinorhizobium/Ensifer group</taxon>
        <taxon>Sinorhizobium</taxon>
    </lineage>
</organism>
<dbReference type="InterPro" id="IPR016032">
    <property type="entry name" value="Sig_transdc_resp-reg_C-effctor"/>
</dbReference>
<proteinExistence type="predicted"/>
<dbReference type="InterPro" id="IPR058245">
    <property type="entry name" value="NreC/VraR/RcsB-like_REC"/>
</dbReference>
<evidence type="ECO:0000256" key="1">
    <source>
        <dbReference type="ARBA" id="ARBA00022553"/>
    </source>
</evidence>
<dbReference type="PROSITE" id="PS50110">
    <property type="entry name" value="RESPONSE_REGULATORY"/>
    <property type="match status" value="1"/>
</dbReference>
<dbReference type="PROSITE" id="PS00622">
    <property type="entry name" value="HTH_LUXR_1"/>
    <property type="match status" value="1"/>
</dbReference>
<evidence type="ECO:0000259" key="6">
    <source>
        <dbReference type="PROSITE" id="PS50043"/>
    </source>
</evidence>
<keyword evidence="9" id="KW-1185">Reference proteome</keyword>